<feature type="non-terminal residue" evidence="1">
    <location>
        <position position="1"/>
    </location>
</feature>
<reference evidence="1" key="1">
    <citation type="submission" date="2022-07" db="EMBL/GenBank/DDBJ databases">
        <title>Phylogenomic reconstructions and comparative analyses of Kickxellomycotina fungi.</title>
        <authorList>
            <person name="Reynolds N.K."/>
            <person name="Stajich J.E."/>
            <person name="Barry K."/>
            <person name="Grigoriev I.V."/>
            <person name="Crous P."/>
            <person name="Smith M.E."/>
        </authorList>
    </citation>
    <scope>NUCLEOTIDE SEQUENCE</scope>
    <source>
        <strain evidence="1">CBS 102833</strain>
    </source>
</reference>
<sequence>STEGADSQPSDDSQNGDDSELTVWEADKIAPCFESFVLFVAHHIKVHVSEHIATGLLKPEDCRLILPVANKDVVTGVTGAYSADYVDPVDFAHVKCGMFPISGTSVERQAAPASHLIVANAELARDPDDYKLTELKLATRTKALYFDQHNRQFAWGLTALSRSIHAYIFGADDIWVSTAMDISSAKR</sequence>
<name>A0ACC1L6I4_9FUNG</name>
<feature type="non-terminal residue" evidence="1">
    <location>
        <position position="187"/>
    </location>
</feature>
<comment type="caution">
    <text evidence="1">The sequence shown here is derived from an EMBL/GenBank/DDBJ whole genome shotgun (WGS) entry which is preliminary data.</text>
</comment>
<accession>A0ACC1L6I4</accession>
<protein>
    <submittedName>
        <fullName evidence="1">Uncharacterized protein</fullName>
    </submittedName>
</protein>
<evidence type="ECO:0000313" key="1">
    <source>
        <dbReference type="EMBL" id="KAJ2802256.1"/>
    </source>
</evidence>
<evidence type="ECO:0000313" key="2">
    <source>
        <dbReference type="Proteomes" id="UP001140096"/>
    </source>
</evidence>
<proteinExistence type="predicted"/>
<organism evidence="1 2">
    <name type="scientific">Coemansia furcata</name>
    <dbReference type="NCBI Taxonomy" id="417177"/>
    <lineage>
        <taxon>Eukaryota</taxon>
        <taxon>Fungi</taxon>
        <taxon>Fungi incertae sedis</taxon>
        <taxon>Zoopagomycota</taxon>
        <taxon>Kickxellomycotina</taxon>
        <taxon>Kickxellomycetes</taxon>
        <taxon>Kickxellales</taxon>
        <taxon>Kickxellaceae</taxon>
        <taxon>Coemansia</taxon>
    </lineage>
</organism>
<keyword evidence="2" id="KW-1185">Reference proteome</keyword>
<dbReference type="EMBL" id="JANBUP010002026">
    <property type="protein sequence ID" value="KAJ2802256.1"/>
    <property type="molecule type" value="Genomic_DNA"/>
</dbReference>
<dbReference type="Proteomes" id="UP001140096">
    <property type="component" value="Unassembled WGS sequence"/>
</dbReference>
<gene>
    <name evidence="1" type="ORF">H4S07_004739</name>
</gene>